<proteinExistence type="predicted"/>
<evidence type="ECO:0000313" key="2">
    <source>
        <dbReference type="EMBL" id="ETO20262.1"/>
    </source>
</evidence>
<sequence length="153" mass="18635">MLYVNKVKLKLFRRLFFEFLLRIIKMLYLKHRILCFRRSKRRTSTLPQQRVATLEKDVLLNNLQNTFEKLTEKLQQKQRELSKYIEEQYNSELSQLESNKFKQEQQQVIIQLEDIIDTLDKVQSGSVVLGNENSLLFFFKKEKHFFFVCKIMY</sequence>
<organism evidence="2 3">
    <name type="scientific">Reticulomyxa filosa</name>
    <dbReference type="NCBI Taxonomy" id="46433"/>
    <lineage>
        <taxon>Eukaryota</taxon>
        <taxon>Sar</taxon>
        <taxon>Rhizaria</taxon>
        <taxon>Retaria</taxon>
        <taxon>Foraminifera</taxon>
        <taxon>Monothalamids</taxon>
        <taxon>Reticulomyxidae</taxon>
        <taxon>Reticulomyxa</taxon>
    </lineage>
</organism>
<evidence type="ECO:0000256" key="1">
    <source>
        <dbReference type="SAM" id="Coils"/>
    </source>
</evidence>
<dbReference type="Proteomes" id="UP000023152">
    <property type="component" value="Unassembled WGS sequence"/>
</dbReference>
<gene>
    <name evidence="2" type="ORF">RFI_16954</name>
</gene>
<reference evidence="2 3" key="1">
    <citation type="journal article" date="2013" name="Curr. Biol.">
        <title>The Genome of the Foraminiferan Reticulomyxa filosa.</title>
        <authorList>
            <person name="Glockner G."/>
            <person name="Hulsmann N."/>
            <person name="Schleicher M."/>
            <person name="Noegel A.A."/>
            <person name="Eichinger L."/>
            <person name="Gallinger C."/>
            <person name="Pawlowski J."/>
            <person name="Sierra R."/>
            <person name="Euteneuer U."/>
            <person name="Pillet L."/>
            <person name="Moustafa A."/>
            <person name="Platzer M."/>
            <person name="Groth M."/>
            <person name="Szafranski K."/>
            <person name="Schliwa M."/>
        </authorList>
    </citation>
    <scope>NUCLEOTIDE SEQUENCE [LARGE SCALE GENOMIC DNA]</scope>
</reference>
<protein>
    <submittedName>
        <fullName evidence="2">Uncharacterized protein</fullName>
    </submittedName>
</protein>
<keyword evidence="1" id="KW-0175">Coiled coil</keyword>
<comment type="caution">
    <text evidence="2">The sequence shown here is derived from an EMBL/GenBank/DDBJ whole genome shotgun (WGS) entry which is preliminary data.</text>
</comment>
<accession>X6N4L4</accession>
<keyword evidence="3" id="KW-1185">Reference proteome</keyword>
<dbReference type="AlphaFoldDB" id="X6N4L4"/>
<evidence type="ECO:0000313" key="3">
    <source>
        <dbReference type="Proteomes" id="UP000023152"/>
    </source>
</evidence>
<name>X6N4L4_RETFI</name>
<dbReference type="EMBL" id="ASPP01012792">
    <property type="protein sequence ID" value="ETO20262.1"/>
    <property type="molecule type" value="Genomic_DNA"/>
</dbReference>
<feature type="coiled-coil region" evidence="1">
    <location>
        <begin position="60"/>
        <end position="106"/>
    </location>
</feature>